<feature type="domain" description="Polymerase nucleotidyl transferase" evidence="1">
    <location>
        <begin position="24"/>
        <end position="47"/>
    </location>
</feature>
<dbReference type="Gene3D" id="3.30.460.10">
    <property type="entry name" value="Beta Polymerase, domain 2"/>
    <property type="match status" value="1"/>
</dbReference>
<keyword evidence="3" id="KW-1185">Reference proteome</keyword>
<dbReference type="InterPro" id="IPR043519">
    <property type="entry name" value="NT_sf"/>
</dbReference>
<gene>
    <name evidence="2" type="ORF">JR050_07590</name>
</gene>
<dbReference type="Proteomes" id="UP001518925">
    <property type="component" value="Unassembled WGS sequence"/>
</dbReference>
<organism evidence="2 3">
    <name type="scientific">Bacillus suaedaesalsae</name>
    <dbReference type="NCBI Taxonomy" id="2810349"/>
    <lineage>
        <taxon>Bacteria</taxon>
        <taxon>Bacillati</taxon>
        <taxon>Bacillota</taxon>
        <taxon>Bacilli</taxon>
        <taxon>Bacillales</taxon>
        <taxon>Bacillaceae</taxon>
        <taxon>Bacillus</taxon>
    </lineage>
</organism>
<accession>A0ABS2DGD8</accession>
<proteinExistence type="predicted"/>
<comment type="caution">
    <text evidence="2">The sequence shown here is derived from an EMBL/GenBank/DDBJ whole genome shotgun (WGS) entry which is preliminary data.</text>
</comment>
<evidence type="ECO:0000259" key="1">
    <source>
        <dbReference type="Pfam" id="PF01909"/>
    </source>
</evidence>
<reference evidence="2 3" key="1">
    <citation type="submission" date="2021-02" db="EMBL/GenBank/DDBJ databases">
        <title>Bacillus sp. RD4P76, an endophyte from a halophyte.</title>
        <authorList>
            <person name="Sun J.-Q."/>
        </authorList>
    </citation>
    <scope>NUCLEOTIDE SEQUENCE [LARGE SCALE GENOMIC DNA]</scope>
    <source>
        <strain evidence="2 3">RD4P76</strain>
    </source>
</reference>
<evidence type="ECO:0000313" key="2">
    <source>
        <dbReference type="EMBL" id="MBM6617540.1"/>
    </source>
</evidence>
<sequence>MVMRLSPIEAATAFIKTHFPTCDGAILAGSVVRGEYTSTSDLDIVVFDTSIQSSYRESLTAYEWPIEIFVHSFDSYKEFVKQDVERGRPSLPRMLAEGTPIIDHPQLSLIQEESRELLDAGPIEWSQQTIRIKRYFITDLIDDLIGSTKRAETIYITNTLVELLHEYILRTNNQWIGSSKWIDRSLRTFDEELADEFLRAMEEIYINNDKNCLITLAEKALLPHGGFLFEGFSLGK</sequence>
<evidence type="ECO:0000313" key="3">
    <source>
        <dbReference type="Proteomes" id="UP001518925"/>
    </source>
</evidence>
<dbReference type="CDD" id="cd05403">
    <property type="entry name" value="NT_KNTase_like"/>
    <property type="match status" value="1"/>
</dbReference>
<protein>
    <submittedName>
        <fullName evidence="2">Nucleotidyltransferase domain-containing protein</fullName>
    </submittedName>
</protein>
<dbReference type="SUPFAM" id="SSF81301">
    <property type="entry name" value="Nucleotidyltransferase"/>
    <property type="match status" value="1"/>
</dbReference>
<dbReference type="EMBL" id="JAFELM010000023">
    <property type="protein sequence ID" value="MBM6617540.1"/>
    <property type="molecule type" value="Genomic_DNA"/>
</dbReference>
<name>A0ABS2DGD8_9BACI</name>
<dbReference type="Pfam" id="PF01909">
    <property type="entry name" value="NTP_transf_2"/>
    <property type="match status" value="1"/>
</dbReference>
<dbReference type="InterPro" id="IPR002934">
    <property type="entry name" value="Polymerase_NTP_transf_dom"/>
</dbReference>